<reference evidence="1" key="1">
    <citation type="submission" date="2019-03" db="EMBL/GenBank/DDBJ databases">
        <title>WGS assembly of Setaria viridis.</title>
        <authorList>
            <person name="Huang P."/>
            <person name="Jenkins J."/>
            <person name="Grimwood J."/>
            <person name="Barry K."/>
            <person name="Healey A."/>
            <person name="Mamidi S."/>
            <person name="Sreedasyam A."/>
            <person name="Shu S."/>
            <person name="Feldman M."/>
            <person name="Wu J."/>
            <person name="Yu Y."/>
            <person name="Chen C."/>
            <person name="Johnson J."/>
            <person name="Rokhsar D."/>
            <person name="Baxter I."/>
            <person name="Schmutz J."/>
            <person name="Brutnell T."/>
            <person name="Kellogg E."/>
        </authorList>
    </citation>
    <scope>NUCLEOTIDE SEQUENCE [LARGE SCALE GENOMIC DNA]</scope>
</reference>
<proteinExistence type="predicted"/>
<dbReference type="Proteomes" id="UP000298652">
    <property type="component" value="Chromosome 3"/>
</dbReference>
<evidence type="ECO:0000313" key="1">
    <source>
        <dbReference type="EMBL" id="TKW29082.1"/>
    </source>
</evidence>
<dbReference type="EMBL" id="CM016554">
    <property type="protein sequence ID" value="TKW29082.1"/>
    <property type="molecule type" value="Genomic_DNA"/>
</dbReference>
<protein>
    <submittedName>
        <fullName evidence="1">Uncharacterized protein</fullName>
    </submittedName>
</protein>
<name>A0A4U6VJI5_SETVI</name>
<dbReference type="AlphaFoldDB" id="A0A4U6VJI5"/>
<gene>
    <name evidence="1" type="ORF">SEVIR_3G372450v2</name>
</gene>
<sequence>MGHERFAEVVEIARGIGGVAGRLEALSDPLSLLHMTPLSLTLPVSSRWSSAQIVPKGCRRRGRERRPGRATGIRLDAGGGCICAR</sequence>
<organism evidence="1 2">
    <name type="scientific">Setaria viridis</name>
    <name type="common">Green bristlegrass</name>
    <name type="synonym">Setaria italica subsp. viridis</name>
    <dbReference type="NCBI Taxonomy" id="4556"/>
    <lineage>
        <taxon>Eukaryota</taxon>
        <taxon>Viridiplantae</taxon>
        <taxon>Streptophyta</taxon>
        <taxon>Embryophyta</taxon>
        <taxon>Tracheophyta</taxon>
        <taxon>Spermatophyta</taxon>
        <taxon>Magnoliopsida</taxon>
        <taxon>Liliopsida</taxon>
        <taxon>Poales</taxon>
        <taxon>Poaceae</taxon>
        <taxon>PACMAD clade</taxon>
        <taxon>Panicoideae</taxon>
        <taxon>Panicodae</taxon>
        <taxon>Paniceae</taxon>
        <taxon>Cenchrinae</taxon>
        <taxon>Setaria</taxon>
    </lineage>
</organism>
<accession>A0A4U6VJI5</accession>
<evidence type="ECO:0000313" key="2">
    <source>
        <dbReference type="Proteomes" id="UP000298652"/>
    </source>
</evidence>
<dbReference type="Gramene" id="TKW29082">
    <property type="protein sequence ID" value="TKW29082"/>
    <property type="gene ID" value="SEVIR_3G372450v2"/>
</dbReference>
<keyword evidence="2" id="KW-1185">Reference proteome</keyword>